<accession>A0ABQ9GK19</accession>
<gene>
    <name evidence="2" type="ORF">PR048_025956</name>
</gene>
<comment type="caution">
    <text evidence="2">The sequence shown here is derived from an EMBL/GenBank/DDBJ whole genome shotgun (WGS) entry which is preliminary data.</text>
</comment>
<feature type="compositionally biased region" description="Basic residues" evidence="1">
    <location>
        <begin position="423"/>
        <end position="432"/>
    </location>
</feature>
<evidence type="ECO:0000313" key="3">
    <source>
        <dbReference type="Proteomes" id="UP001159363"/>
    </source>
</evidence>
<keyword evidence="3" id="KW-1185">Reference proteome</keyword>
<name>A0ABQ9GK19_9NEOP</name>
<feature type="region of interest" description="Disordered" evidence="1">
    <location>
        <begin position="381"/>
        <end position="446"/>
    </location>
</feature>
<feature type="compositionally biased region" description="Polar residues" evidence="1">
    <location>
        <begin position="117"/>
        <end position="126"/>
    </location>
</feature>
<proteinExistence type="predicted"/>
<feature type="compositionally biased region" description="Basic and acidic residues" evidence="1">
    <location>
        <begin position="387"/>
        <end position="398"/>
    </location>
</feature>
<protein>
    <submittedName>
        <fullName evidence="2">Uncharacterized protein</fullName>
    </submittedName>
</protein>
<feature type="region of interest" description="Disordered" evidence="1">
    <location>
        <begin position="117"/>
        <end position="148"/>
    </location>
</feature>
<sequence length="788" mass="88152">MYKDFCTPFRFFGWGKCRIRGDSRQVRYAWRNAALHWQGIAGWRLLHGTHVLGEEAPHATRPVPNCGRRCTNEDGLGPEWFAPTELRGAILVSCMAGVCTNGASVMAHTTRGMCDQLTSSTTTSSGRALGPTTRRNNEDFPEARRTSRRSNLVLQRAVASQDFFTATPQDPVVALSSPLQTHHLPSLPERKKRTCYDLMGPRCYDLMGPRCYDLMGPRCYDLMGPRCYDIMGPRCYDLMGPRCYDLMGPRCYDLMGPRCYALSPLNRGRKPRAPRRVATAGRKWQCYTDDGIRSSTDVVNKLNIYSRLISAEDESSQLPESHTVDCCNSRAALCRGLRIFLQLSPVVSPSGLKFRGGGGGIVGKEGGVWMNSARINQHINLSSPELTSREPLSEKGSEHGAAPDCKGCGNGKSLRKPADQRHRPPRFPRTRTRVATPPGIEPGSPWWEASLRRQAEVRPTCCQIPSATSELTICHVGGTWARALDAPTTEDHPTRGLLFALPRQSLTTVDHATLTAVLATSKTMLAGMWSDVVAKRVRFPAGSLPDFRTWESCRTTPLVGVFFFLGDLPFPPALAFRRCSIGPTRFTPPLSALKTSMLRDITPLHTLLRNNNGRLHDDVQEQEAINNGAAVAYDIHYLAKQAENLIRREMLYQPLLMGRRGGGREATWPLGGGGGGLIYCECYWLLLESRFVAYSYLYVVRRSGCSHSHSREVTTRHLPSFSNPFLILANPRLLPTTGQEHVKKMGSEMMTRRMLEFSTMEKCHENIKRRVVRSRRIKGIEEEKMREH</sequence>
<evidence type="ECO:0000313" key="2">
    <source>
        <dbReference type="EMBL" id="KAJ8872352.1"/>
    </source>
</evidence>
<dbReference type="Proteomes" id="UP001159363">
    <property type="component" value="Chromosome 10"/>
</dbReference>
<organism evidence="2 3">
    <name type="scientific">Dryococelus australis</name>
    <dbReference type="NCBI Taxonomy" id="614101"/>
    <lineage>
        <taxon>Eukaryota</taxon>
        <taxon>Metazoa</taxon>
        <taxon>Ecdysozoa</taxon>
        <taxon>Arthropoda</taxon>
        <taxon>Hexapoda</taxon>
        <taxon>Insecta</taxon>
        <taxon>Pterygota</taxon>
        <taxon>Neoptera</taxon>
        <taxon>Polyneoptera</taxon>
        <taxon>Phasmatodea</taxon>
        <taxon>Verophasmatodea</taxon>
        <taxon>Anareolatae</taxon>
        <taxon>Phasmatidae</taxon>
        <taxon>Eurycanthinae</taxon>
        <taxon>Dryococelus</taxon>
    </lineage>
</organism>
<reference evidence="2 3" key="1">
    <citation type="submission" date="2023-02" db="EMBL/GenBank/DDBJ databases">
        <title>LHISI_Scaffold_Assembly.</title>
        <authorList>
            <person name="Stuart O.P."/>
            <person name="Cleave R."/>
            <person name="Magrath M.J.L."/>
            <person name="Mikheyev A.S."/>
        </authorList>
    </citation>
    <scope>NUCLEOTIDE SEQUENCE [LARGE SCALE GENOMIC DNA]</scope>
    <source>
        <strain evidence="2">Daus_M_001</strain>
        <tissue evidence="2">Leg muscle</tissue>
    </source>
</reference>
<feature type="compositionally biased region" description="Basic and acidic residues" evidence="1">
    <location>
        <begin position="135"/>
        <end position="145"/>
    </location>
</feature>
<dbReference type="EMBL" id="JARBHB010000011">
    <property type="protein sequence ID" value="KAJ8872352.1"/>
    <property type="molecule type" value="Genomic_DNA"/>
</dbReference>
<evidence type="ECO:0000256" key="1">
    <source>
        <dbReference type="SAM" id="MobiDB-lite"/>
    </source>
</evidence>